<dbReference type="PROSITE" id="PS51219">
    <property type="entry name" value="DPCK"/>
    <property type="match status" value="1"/>
</dbReference>
<evidence type="ECO:0000256" key="1">
    <source>
        <dbReference type="ARBA" id="ARBA00009018"/>
    </source>
</evidence>
<dbReference type="HAMAP" id="MF_00376">
    <property type="entry name" value="Dephospho_CoA_kinase"/>
    <property type="match status" value="1"/>
</dbReference>
<dbReference type="PANTHER" id="PTHR10695">
    <property type="entry name" value="DEPHOSPHO-COA KINASE-RELATED"/>
    <property type="match status" value="1"/>
</dbReference>
<dbReference type="Gene3D" id="3.40.50.300">
    <property type="entry name" value="P-loop containing nucleotide triphosphate hydrolases"/>
    <property type="match status" value="1"/>
</dbReference>
<dbReference type="SUPFAM" id="SSF52540">
    <property type="entry name" value="P-loop containing nucleoside triphosphate hydrolases"/>
    <property type="match status" value="1"/>
</dbReference>
<dbReference type="CDD" id="cd02022">
    <property type="entry name" value="DPCK"/>
    <property type="match status" value="1"/>
</dbReference>
<dbReference type="InterPro" id="IPR001977">
    <property type="entry name" value="Depp_CoAkinase"/>
</dbReference>
<dbReference type="InterPro" id="IPR027417">
    <property type="entry name" value="P-loop_NTPase"/>
</dbReference>
<dbReference type="GO" id="GO:0004140">
    <property type="term" value="F:dephospho-CoA kinase activity"/>
    <property type="evidence" value="ECO:0007669"/>
    <property type="project" value="InterPro"/>
</dbReference>
<protein>
    <recommendedName>
        <fullName evidence="4">Dephospho-CoA kinase domain-containing protein</fullName>
    </recommendedName>
</protein>
<dbReference type="Proteomes" id="UP000735302">
    <property type="component" value="Unassembled WGS sequence"/>
</dbReference>
<dbReference type="GO" id="GO:0005524">
    <property type="term" value="F:ATP binding"/>
    <property type="evidence" value="ECO:0007669"/>
    <property type="project" value="UniProtKB-KW"/>
</dbReference>
<dbReference type="PANTHER" id="PTHR10695:SF46">
    <property type="entry name" value="BIFUNCTIONAL COENZYME A SYNTHASE-RELATED"/>
    <property type="match status" value="1"/>
</dbReference>
<keyword evidence="7" id="KW-1185">Reference proteome</keyword>
<evidence type="ECO:0000256" key="5">
    <source>
        <dbReference type="SAM" id="Phobius"/>
    </source>
</evidence>
<evidence type="ECO:0000256" key="4">
    <source>
        <dbReference type="ARBA" id="ARBA00044157"/>
    </source>
</evidence>
<dbReference type="Pfam" id="PF01121">
    <property type="entry name" value="CoaE"/>
    <property type="match status" value="1"/>
</dbReference>
<gene>
    <name evidence="6" type="ORF">PoB_001426000</name>
</gene>
<dbReference type="GO" id="GO:0015937">
    <property type="term" value="P:coenzyme A biosynthetic process"/>
    <property type="evidence" value="ECO:0007669"/>
    <property type="project" value="InterPro"/>
</dbReference>
<keyword evidence="3" id="KW-0067">ATP-binding</keyword>
<comment type="caution">
    <text evidence="6">The sequence shown here is derived from an EMBL/GenBank/DDBJ whole genome shotgun (WGS) entry which is preliminary data.</text>
</comment>
<proteinExistence type="inferred from homology"/>
<keyword evidence="5" id="KW-1133">Transmembrane helix</keyword>
<keyword evidence="2" id="KW-0547">Nucleotide-binding</keyword>
<accession>A0AAV3YX11</accession>
<dbReference type="FunFam" id="3.40.50.300:FF:000485">
    <property type="entry name" value="Dephospho-CoA kinase CAB5"/>
    <property type="match status" value="1"/>
</dbReference>
<name>A0AAV3YX11_9GAST</name>
<feature type="transmembrane region" description="Helical" evidence="5">
    <location>
        <begin position="204"/>
        <end position="225"/>
    </location>
</feature>
<keyword evidence="5" id="KW-0472">Membrane</keyword>
<evidence type="ECO:0000313" key="7">
    <source>
        <dbReference type="Proteomes" id="UP000735302"/>
    </source>
</evidence>
<reference evidence="6 7" key="1">
    <citation type="journal article" date="2021" name="Elife">
        <title>Chloroplast acquisition without the gene transfer in kleptoplastic sea slugs, Plakobranchus ocellatus.</title>
        <authorList>
            <person name="Maeda T."/>
            <person name="Takahashi S."/>
            <person name="Yoshida T."/>
            <person name="Shimamura S."/>
            <person name="Takaki Y."/>
            <person name="Nagai Y."/>
            <person name="Toyoda A."/>
            <person name="Suzuki Y."/>
            <person name="Arimoto A."/>
            <person name="Ishii H."/>
            <person name="Satoh N."/>
            <person name="Nishiyama T."/>
            <person name="Hasebe M."/>
            <person name="Maruyama T."/>
            <person name="Minagawa J."/>
            <person name="Obokata J."/>
            <person name="Shigenobu S."/>
        </authorList>
    </citation>
    <scope>NUCLEOTIDE SEQUENCE [LARGE SCALE GENOMIC DNA]</scope>
</reference>
<dbReference type="AlphaFoldDB" id="A0AAV3YX11"/>
<organism evidence="6 7">
    <name type="scientific">Plakobranchus ocellatus</name>
    <dbReference type="NCBI Taxonomy" id="259542"/>
    <lineage>
        <taxon>Eukaryota</taxon>
        <taxon>Metazoa</taxon>
        <taxon>Spiralia</taxon>
        <taxon>Lophotrochozoa</taxon>
        <taxon>Mollusca</taxon>
        <taxon>Gastropoda</taxon>
        <taxon>Heterobranchia</taxon>
        <taxon>Euthyneura</taxon>
        <taxon>Panpulmonata</taxon>
        <taxon>Sacoglossa</taxon>
        <taxon>Placobranchoidea</taxon>
        <taxon>Plakobranchidae</taxon>
        <taxon>Plakobranchus</taxon>
    </lineage>
</organism>
<evidence type="ECO:0000256" key="2">
    <source>
        <dbReference type="ARBA" id="ARBA00022741"/>
    </source>
</evidence>
<comment type="similarity">
    <text evidence="1">Belongs to the CoaE family.</text>
</comment>
<evidence type="ECO:0000256" key="3">
    <source>
        <dbReference type="ARBA" id="ARBA00022840"/>
    </source>
</evidence>
<dbReference type="NCBIfam" id="TIGR00152">
    <property type="entry name" value="dephospho-CoA kinase"/>
    <property type="match status" value="1"/>
</dbReference>
<keyword evidence="5" id="KW-0812">Transmembrane</keyword>
<sequence length="231" mass="25892">MFLVGLTGGIACGKSTVAKIFKEEYGCPVIDADIIARQVVEPGKPAYTKIKEVFGDGVFLSTGEINREKLGQIIFNDEVKRHQLNAIVHPAIKSEMLWQIVCTALKGHQFAILDIPLLFETRQMLPFVSFSIVVYCDEDQQLARLMQRNDLDEQAAQARISSQMSLKKKCELCTYVIDNTMTLDVTRDHVKQVHQLLQASNKHLLLRLGVLFLFVPLTLATVAICKFTGVL</sequence>
<dbReference type="GO" id="GO:0005737">
    <property type="term" value="C:cytoplasm"/>
    <property type="evidence" value="ECO:0007669"/>
    <property type="project" value="UniProtKB-ARBA"/>
</dbReference>
<dbReference type="EMBL" id="BLXT01001780">
    <property type="protein sequence ID" value="GFN87754.1"/>
    <property type="molecule type" value="Genomic_DNA"/>
</dbReference>
<evidence type="ECO:0000313" key="6">
    <source>
        <dbReference type="EMBL" id="GFN87754.1"/>
    </source>
</evidence>